<gene>
    <name evidence="1" type="ORF">CEXT_734551</name>
</gene>
<accession>A0AAV4PYQ0</accession>
<keyword evidence="2" id="KW-1185">Reference proteome</keyword>
<dbReference type="Proteomes" id="UP001054945">
    <property type="component" value="Unassembled WGS sequence"/>
</dbReference>
<organism evidence="1 2">
    <name type="scientific">Caerostris extrusa</name>
    <name type="common">Bark spider</name>
    <name type="synonym">Caerostris bankana</name>
    <dbReference type="NCBI Taxonomy" id="172846"/>
    <lineage>
        <taxon>Eukaryota</taxon>
        <taxon>Metazoa</taxon>
        <taxon>Ecdysozoa</taxon>
        <taxon>Arthropoda</taxon>
        <taxon>Chelicerata</taxon>
        <taxon>Arachnida</taxon>
        <taxon>Araneae</taxon>
        <taxon>Araneomorphae</taxon>
        <taxon>Entelegynae</taxon>
        <taxon>Araneoidea</taxon>
        <taxon>Araneidae</taxon>
        <taxon>Caerostris</taxon>
    </lineage>
</organism>
<dbReference type="AlphaFoldDB" id="A0AAV4PYQ0"/>
<reference evidence="1 2" key="1">
    <citation type="submission" date="2021-06" db="EMBL/GenBank/DDBJ databases">
        <title>Caerostris extrusa draft genome.</title>
        <authorList>
            <person name="Kono N."/>
            <person name="Arakawa K."/>
        </authorList>
    </citation>
    <scope>NUCLEOTIDE SEQUENCE [LARGE SCALE GENOMIC DNA]</scope>
</reference>
<name>A0AAV4PYQ0_CAEEX</name>
<dbReference type="EMBL" id="BPLR01005454">
    <property type="protein sequence ID" value="GIY02548.1"/>
    <property type="molecule type" value="Genomic_DNA"/>
</dbReference>
<comment type="caution">
    <text evidence="1">The sequence shown here is derived from an EMBL/GenBank/DDBJ whole genome shotgun (WGS) entry which is preliminary data.</text>
</comment>
<evidence type="ECO:0000313" key="1">
    <source>
        <dbReference type="EMBL" id="GIY02548.1"/>
    </source>
</evidence>
<proteinExistence type="predicted"/>
<evidence type="ECO:0000313" key="2">
    <source>
        <dbReference type="Proteomes" id="UP001054945"/>
    </source>
</evidence>
<protein>
    <submittedName>
        <fullName evidence="1">Uncharacterized protein</fullName>
    </submittedName>
</protein>
<sequence length="85" mass="9887">MFSRYVTNCTRAASSMVVELVSHHHLDSQVNGYSFASIWMVKLPKLRFVLSLDDSFKGNKFFLVVFLFKDDESSFPVVLIRFFLE</sequence>